<dbReference type="PRINTS" id="PR00413">
    <property type="entry name" value="HADHALOGNASE"/>
</dbReference>
<dbReference type="Proteomes" id="UP001064933">
    <property type="component" value="Chromosome"/>
</dbReference>
<dbReference type="SFLD" id="SFLDG01135">
    <property type="entry name" value="C1.5.6:_HAD__Beta-PGM__Phospha"/>
    <property type="match status" value="1"/>
</dbReference>
<dbReference type="SFLD" id="SFLDS00003">
    <property type="entry name" value="Haloacid_Dehalogenase"/>
    <property type="match status" value="1"/>
</dbReference>
<dbReference type="SUPFAM" id="SSF56784">
    <property type="entry name" value="HAD-like"/>
    <property type="match status" value="1"/>
</dbReference>
<dbReference type="InterPro" id="IPR006439">
    <property type="entry name" value="HAD-SF_hydro_IA"/>
</dbReference>
<dbReference type="PANTHER" id="PTHR18901">
    <property type="entry name" value="2-DEOXYGLUCOSE-6-PHOSPHATE PHOSPHATASE 2"/>
    <property type="match status" value="1"/>
</dbReference>
<dbReference type="EMBL" id="CP104562">
    <property type="protein sequence ID" value="UXH77711.1"/>
    <property type="molecule type" value="Genomic_DNA"/>
</dbReference>
<dbReference type="Pfam" id="PF00702">
    <property type="entry name" value="Hydrolase"/>
    <property type="match status" value="1"/>
</dbReference>
<gene>
    <name evidence="1" type="ORF">N4261_22450</name>
</gene>
<protein>
    <submittedName>
        <fullName evidence="1">HAD family phosphatase</fullName>
    </submittedName>
</protein>
<keyword evidence="2" id="KW-1185">Reference proteome</keyword>
<dbReference type="PANTHER" id="PTHR18901:SF38">
    <property type="entry name" value="PSEUDOURIDINE-5'-PHOSPHATASE"/>
    <property type="match status" value="1"/>
</dbReference>
<dbReference type="InterPro" id="IPR023214">
    <property type="entry name" value="HAD_sf"/>
</dbReference>
<sequence length="245" mass="26056">MTDRFGGTGAGVGMGMDASGTAAAASRRYRAAVFDMDGLLLDSERPIRDAWLAHAAELGLSFTPEQYLLTVGRNRQDCLALMTPHFGSLSAAEAAYEAVDRRLADSIGERGFAPMPGVPELLSALKARGVPLALASSTRHEKVVHRLKTAGLLEFFDAVHGGDQVARGKPFPDLFELAARSLKQAPVDCLAFEDSSYGAQAALSAGMGVVLVPDLKAPDPEVAPHCLVLTTLRQALPLLTNWYSH</sequence>
<dbReference type="Gene3D" id="3.40.50.1000">
    <property type="entry name" value="HAD superfamily/HAD-like"/>
    <property type="match status" value="1"/>
</dbReference>
<evidence type="ECO:0000313" key="2">
    <source>
        <dbReference type="Proteomes" id="UP001064933"/>
    </source>
</evidence>
<accession>A0ABY6AX07</accession>
<proteinExistence type="predicted"/>
<dbReference type="NCBIfam" id="TIGR01509">
    <property type="entry name" value="HAD-SF-IA-v3"/>
    <property type="match status" value="1"/>
</dbReference>
<organism evidence="1 2">
    <name type="scientific">Roseateles amylovorans</name>
    <dbReference type="NCBI Taxonomy" id="2978473"/>
    <lineage>
        <taxon>Bacteria</taxon>
        <taxon>Pseudomonadati</taxon>
        <taxon>Pseudomonadota</taxon>
        <taxon>Betaproteobacteria</taxon>
        <taxon>Burkholderiales</taxon>
        <taxon>Sphaerotilaceae</taxon>
        <taxon>Roseateles</taxon>
    </lineage>
</organism>
<evidence type="ECO:0000313" key="1">
    <source>
        <dbReference type="EMBL" id="UXH77711.1"/>
    </source>
</evidence>
<reference evidence="1" key="1">
    <citation type="submission" date="2022-10" db="EMBL/GenBank/DDBJ databases">
        <title>Characterization and whole genome sequencing of a new Roseateles species, isolated from fresh water.</title>
        <authorList>
            <person name="Guliayeva D.Y."/>
            <person name="Akhremchuk A.E."/>
            <person name="Sikolenko M.A."/>
            <person name="Valentovich L.N."/>
            <person name="Sidarenka A.V."/>
        </authorList>
    </citation>
    <scope>NUCLEOTIDE SEQUENCE</scope>
    <source>
        <strain evidence="1">BIM B-1768</strain>
    </source>
</reference>
<dbReference type="Gene3D" id="1.10.150.240">
    <property type="entry name" value="Putative phosphatase, domain 2"/>
    <property type="match status" value="1"/>
</dbReference>
<dbReference type="InterPro" id="IPR036412">
    <property type="entry name" value="HAD-like_sf"/>
</dbReference>
<name>A0ABY6AX07_9BURK</name>
<dbReference type="SFLD" id="SFLDG01129">
    <property type="entry name" value="C1.5:_HAD__Beta-PGM__Phosphata"/>
    <property type="match status" value="1"/>
</dbReference>
<dbReference type="InterPro" id="IPR023198">
    <property type="entry name" value="PGP-like_dom2"/>
</dbReference>
<dbReference type="RefSeq" id="WP_261757465.1">
    <property type="nucleotide sequence ID" value="NZ_CP104562.2"/>
</dbReference>